<reference evidence="4" key="1">
    <citation type="journal article" date="2011" name="Appl. Environ. Microbiol.">
        <title>Genomic potential of Marinobacter aquaeolei, a biogeochemical 'opportunitroph'.</title>
        <authorList>
            <person name="Singer E."/>
            <person name="Webb E.A."/>
            <person name="Nelson W.C."/>
            <person name="Heidelberg J.F."/>
            <person name="Ivanova N."/>
            <person name="Pati A."/>
            <person name="Edwards K.J."/>
        </authorList>
    </citation>
    <scope>NUCLEOTIDE SEQUENCE [LARGE SCALE GENOMIC DNA]</scope>
    <source>
        <strain evidence="4">ATCC 700491 / DSM 11845 / VT8</strain>
    </source>
</reference>
<proteinExistence type="predicted"/>
<geneLocation type="plasmid" evidence="3 4">
    <name>pMAQU01</name>
</geneLocation>
<sequence length="457" mass="50970">MSAQGGGNGNDKTLDTAFFILAAIAIGFASAWMLWRSNSEMILTGLFFVVGWLAKGIQYIQWLYPSSIGPNLESWAGALHQSNPADYGWPAAKLLIQTISHTICLVLVPYFIWQVIQFRSFHVVNKFVRRFNLDKLKARNASKYAAVASVQHENLLAEPLYEGPWAMARQPIDYALLNELVVVRKKRIGAQTLAMIGIESDAVDTEKPIRGWSEKKVRWSVEERRRVLPPPASCRLDVSKTDALLRAQLGGKFSEDSLDSYEKCVLAILYTANVNGLGSARKLALKVALSFKRLDAKGRQRPSIDTTGIDKIIASTKNHHIIKAIKKAHHFKTPFFMALLEASWKKGIFTAPEFLWLKPIHRGLYLALDFLGGDRPPSEALGPWAHYMLEKRVGRAIPEACIEAGTDALQQMLFDEMWIGSDDGTIAEITEKAVLDGGDDAKYSPTRGVDLYDPVRN</sequence>
<dbReference type="KEGG" id="maq:Maqu_4263"/>
<feature type="transmembrane region" description="Helical" evidence="1">
    <location>
        <begin position="16"/>
        <end position="35"/>
    </location>
</feature>
<protein>
    <recommendedName>
        <fullName evidence="2">DotM C-terminal cytoplasmic domain-containing protein</fullName>
    </recommendedName>
</protein>
<dbReference type="InterPro" id="IPR056464">
    <property type="entry name" value="DotM_C"/>
</dbReference>
<dbReference type="HOGENOM" id="CLU_733164_0_0_6"/>
<dbReference type="Proteomes" id="UP000000998">
    <property type="component" value="Plasmid pMAQU01"/>
</dbReference>
<feature type="domain" description="DotM C-terminal cytoplasmic" evidence="2">
    <location>
        <begin position="240"/>
        <end position="411"/>
    </location>
</feature>
<keyword evidence="1" id="KW-0812">Transmembrane</keyword>
<dbReference type="EMBL" id="CP000515">
    <property type="protein sequence ID" value="ABM21114.1"/>
    <property type="molecule type" value="Genomic_DNA"/>
</dbReference>
<keyword evidence="1" id="KW-1133">Transmembrane helix</keyword>
<name>A1U7Z5_MARN8</name>
<evidence type="ECO:0000313" key="3">
    <source>
        <dbReference type="EMBL" id="ABM21114.1"/>
    </source>
</evidence>
<evidence type="ECO:0000256" key="1">
    <source>
        <dbReference type="SAM" id="Phobius"/>
    </source>
</evidence>
<evidence type="ECO:0000259" key="2">
    <source>
        <dbReference type="Pfam" id="PF23127"/>
    </source>
</evidence>
<feature type="transmembrane region" description="Helical" evidence="1">
    <location>
        <begin position="94"/>
        <end position="113"/>
    </location>
</feature>
<gene>
    <name evidence="3" type="ordered locus">Maqu_4263</name>
</gene>
<dbReference type="Pfam" id="PF23127">
    <property type="entry name" value="DotM_C"/>
    <property type="match status" value="1"/>
</dbReference>
<keyword evidence="3" id="KW-0614">Plasmid</keyword>
<accession>A1U7Z5</accession>
<organism evidence="3 4">
    <name type="scientific">Marinobacter nauticus (strain ATCC 700491 / DSM 11845 / VT8)</name>
    <name type="common">Marinobacter aquaeolei</name>
    <dbReference type="NCBI Taxonomy" id="351348"/>
    <lineage>
        <taxon>Bacteria</taxon>
        <taxon>Pseudomonadati</taxon>
        <taxon>Pseudomonadota</taxon>
        <taxon>Gammaproteobacteria</taxon>
        <taxon>Pseudomonadales</taxon>
        <taxon>Marinobacteraceae</taxon>
        <taxon>Marinobacter</taxon>
    </lineage>
</organism>
<dbReference type="AlphaFoldDB" id="A1U7Z5"/>
<keyword evidence="1" id="KW-0472">Membrane</keyword>
<dbReference type="RefSeq" id="WP_011783239.1">
    <property type="nucleotide sequence ID" value="NC_008738.1"/>
</dbReference>
<dbReference type="OrthoDB" id="5616932at2"/>
<feature type="transmembrane region" description="Helical" evidence="1">
    <location>
        <begin position="42"/>
        <end position="64"/>
    </location>
</feature>
<evidence type="ECO:0000313" key="4">
    <source>
        <dbReference type="Proteomes" id="UP000000998"/>
    </source>
</evidence>